<dbReference type="Pfam" id="PF01261">
    <property type="entry name" value="AP_endonuc_2"/>
    <property type="match status" value="1"/>
</dbReference>
<dbReference type="SUPFAM" id="SSF51658">
    <property type="entry name" value="Xylose isomerase-like"/>
    <property type="match status" value="1"/>
</dbReference>
<feature type="active site" description="Proton donor/acceptor" evidence="8">
    <location>
        <position position="137"/>
    </location>
</feature>
<evidence type="ECO:0000256" key="7">
    <source>
        <dbReference type="PIRNR" id="PIRNR006241"/>
    </source>
</evidence>
<dbReference type="InterPro" id="IPR013022">
    <property type="entry name" value="Xyl_isomerase-like_TIM-brl"/>
</dbReference>
<protein>
    <recommendedName>
        <fullName evidence="5 7">Putative hydroxypyruvate isomerase</fullName>
        <ecNumber evidence="4 7">5.3.1.22</ecNumber>
    </recommendedName>
</protein>
<dbReference type="PIRSF" id="PIRSF006241">
    <property type="entry name" value="HyI"/>
    <property type="match status" value="1"/>
</dbReference>
<dbReference type="EMBL" id="CAJFCW020000005">
    <property type="protein sequence ID" value="CAG9118655.1"/>
    <property type="molecule type" value="Genomic_DNA"/>
</dbReference>
<reference evidence="10" key="1">
    <citation type="submission" date="2020-09" db="EMBL/GenBank/DDBJ databases">
        <authorList>
            <person name="Kikuchi T."/>
        </authorList>
    </citation>
    <scope>NUCLEOTIDE SEQUENCE</scope>
    <source>
        <strain evidence="10">SH1</strain>
    </source>
</reference>
<dbReference type="EC" id="5.3.1.22" evidence="4 7"/>
<feature type="active site" description="Proton donor/acceptor" evidence="8">
    <location>
        <position position="235"/>
    </location>
</feature>
<dbReference type="EMBL" id="CAJFDH010000005">
    <property type="protein sequence ID" value="CAD5223742.1"/>
    <property type="molecule type" value="Genomic_DNA"/>
</dbReference>
<name>A0A811L640_9BILA</name>
<evidence type="ECO:0000313" key="10">
    <source>
        <dbReference type="EMBL" id="CAD5223742.1"/>
    </source>
</evidence>
<gene>
    <name evidence="10" type="ORF">BOKJ2_LOCUS10512</name>
</gene>
<evidence type="ECO:0000313" key="11">
    <source>
        <dbReference type="Proteomes" id="UP000614601"/>
    </source>
</evidence>
<dbReference type="PANTHER" id="PTHR43489:SF6">
    <property type="entry name" value="HYDROXYPYRUVATE ISOMERASE-RELATED"/>
    <property type="match status" value="1"/>
</dbReference>
<evidence type="ECO:0000256" key="5">
    <source>
        <dbReference type="ARBA" id="ARBA00017985"/>
    </source>
</evidence>
<comment type="function">
    <text evidence="2 7">Catalyzes the reversible isomerization between hydroxypyruvate and 2-hydroxy-3-oxopropanoate (also termed tartronate semialdehyde).</text>
</comment>
<dbReference type="Proteomes" id="UP000614601">
    <property type="component" value="Unassembled WGS sequence"/>
</dbReference>
<dbReference type="GO" id="GO:0046487">
    <property type="term" value="P:glyoxylate metabolic process"/>
    <property type="evidence" value="ECO:0007669"/>
    <property type="project" value="TreeGrafter"/>
</dbReference>
<comment type="caution">
    <text evidence="10">The sequence shown here is derived from an EMBL/GenBank/DDBJ whole genome shotgun (WGS) entry which is preliminary data.</text>
</comment>
<evidence type="ECO:0000256" key="6">
    <source>
        <dbReference type="ARBA" id="ARBA00023235"/>
    </source>
</evidence>
<dbReference type="Gene3D" id="3.20.20.150">
    <property type="entry name" value="Divalent-metal-dependent TIM barrel enzymes"/>
    <property type="match status" value="1"/>
</dbReference>
<organism evidence="10 11">
    <name type="scientific">Bursaphelenchus okinawaensis</name>
    <dbReference type="NCBI Taxonomy" id="465554"/>
    <lineage>
        <taxon>Eukaryota</taxon>
        <taxon>Metazoa</taxon>
        <taxon>Ecdysozoa</taxon>
        <taxon>Nematoda</taxon>
        <taxon>Chromadorea</taxon>
        <taxon>Rhabditida</taxon>
        <taxon>Tylenchina</taxon>
        <taxon>Tylenchomorpha</taxon>
        <taxon>Aphelenchoidea</taxon>
        <taxon>Aphelenchoididae</taxon>
        <taxon>Bursaphelenchus</taxon>
    </lineage>
</organism>
<evidence type="ECO:0000256" key="8">
    <source>
        <dbReference type="PIRSR" id="PIRSR006241-50"/>
    </source>
</evidence>
<evidence type="ECO:0000259" key="9">
    <source>
        <dbReference type="Pfam" id="PF01261"/>
    </source>
</evidence>
<keyword evidence="6 7" id="KW-0413">Isomerase</keyword>
<dbReference type="PANTHER" id="PTHR43489">
    <property type="entry name" value="ISOMERASE"/>
    <property type="match status" value="1"/>
</dbReference>
<dbReference type="InterPro" id="IPR026040">
    <property type="entry name" value="HyI-like"/>
</dbReference>
<dbReference type="AlphaFoldDB" id="A0A811L640"/>
<feature type="domain" description="Xylose isomerase-like TIM barrel" evidence="9">
    <location>
        <begin position="22"/>
        <end position="246"/>
    </location>
</feature>
<sequence length="253" mass="28759">MRVAANISTMFKDIPLLERYSKAAQMGFKLVELPFGFTEKPEDLKAAADKHNLNHILINAKNDDDKGKLGLAAVKGAEELFKVNMTETIRYADILGVKVVHVMAGDGDPVKDLDTYKNNIQYAARELAKKGILCVIEPINKHFRSTYFLNSFDQAKNIIEDLKEPNLKLLFDVFHCQLICGQITYQLNRLQGIIGHIQVSQPPNRNEPDTDGELDYGYIFNVINGFERDWVIGGEYFNVRDNADWVKKFGLEF</sequence>
<evidence type="ECO:0000256" key="4">
    <source>
        <dbReference type="ARBA" id="ARBA00012570"/>
    </source>
</evidence>
<proteinExistence type="inferred from homology"/>
<dbReference type="GO" id="GO:0008903">
    <property type="term" value="F:hydroxypyruvate isomerase activity"/>
    <property type="evidence" value="ECO:0007669"/>
    <property type="project" value="UniProtKB-EC"/>
</dbReference>
<accession>A0A811L640</accession>
<comment type="similarity">
    <text evidence="3 7">Belongs to the hyi family.</text>
</comment>
<dbReference type="Proteomes" id="UP000783686">
    <property type="component" value="Unassembled WGS sequence"/>
</dbReference>
<keyword evidence="11" id="KW-1185">Reference proteome</keyword>
<dbReference type="InterPro" id="IPR050417">
    <property type="entry name" value="Sugar_Epim/Isomerase"/>
</dbReference>
<evidence type="ECO:0000256" key="1">
    <source>
        <dbReference type="ARBA" id="ARBA00000476"/>
    </source>
</evidence>
<evidence type="ECO:0000256" key="2">
    <source>
        <dbReference type="ARBA" id="ARBA00002968"/>
    </source>
</evidence>
<dbReference type="InterPro" id="IPR036237">
    <property type="entry name" value="Xyl_isomerase-like_sf"/>
</dbReference>
<dbReference type="OrthoDB" id="4214675at2759"/>
<comment type="catalytic activity">
    <reaction evidence="1 7">
        <text>3-hydroxypyruvate = 2-hydroxy-3-oxopropanoate</text>
        <dbReference type="Rhea" id="RHEA:11952"/>
        <dbReference type="ChEBI" id="CHEBI:17180"/>
        <dbReference type="ChEBI" id="CHEBI:57978"/>
        <dbReference type="EC" id="5.3.1.22"/>
    </reaction>
</comment>
<evidence type="ECO:0000256" key="3">
    <source>
        <dbReference type="ARBA" id="ARBA00005962"/>
    </source>
</evidence>